<dbReference type="GO" id="GO:0006644">
    <property type="term" value="P:phospholipid metabolic process"/>
    <property type="evidence" value="ECO:0007669"/>
    <property type="project" value="InterPro"/>
</dbReference>
<accession>A0A2T2NS71</accession>
<organism evidence="2 3">
    <name type="scientific">Corynespora cassiicola Philippines</name>
    <dbReference type="NCBI Taxonomy" id="1448308"/>
    <lineage>
        <taxon>Eukaryota</taxon>
        <taxon>Fungi</taxon>
        <taxon>Dikarya</taxon>
        <taxon>Ascomycota</taxon>
        <taxon>Pezizomycotina</taxon>
        <taxon>Dothideomycetes</taxon>
        <taxon>Pleosporomycetidae</taxon>
        <taxon>Pleosporales</taxon>
        <taxon>Corynesporascaceae</taxon>
        <taxon>Corynespora</taxon>
    </lineage>
</organism>
<proteinExistence type="predicted"/>
<dbReference type="OrthoDB" id="5120271at2759"/>
<evidence type="ECO:0000313" key="2">
    <source>
        <dbReference type="EMBL" id="PSN68253.1"/>
    </source>
</evidence>
<dbReference type="SUPFAM" id="SSF48619">
    <property type="entry name" value="Phospholipase A2, PLA2"/>
    <property type="match status" value="1"/>
</dbReference>
<feature type="chain" id="PRO_5015687434" description="Secretory phospholipase A2" evidence="1">
    <location>
        <begin position="17"/>
        <end position="163"/>
    </location>
</feature>
<name>A0A2T2NS71_CORCC</name>
<evidence type="ECO:0008006" key="4">
    <source>
        <dbReference type="Google" id="ProtNLM"/>
    </source>
</evidence>
<evidence type="ECO:0000313" key="3">
    <source>
        <dbReference type="Proteomes" id="UP000240883"/>
    </source>
</evidence>
<keyword evidence="1" id="KW-0732">Signal</keyword>
<dbReference type="GO" id="GO:0050482">
    <property type="term" value="P:arachidonate secretion"/>
    <property type="evidence" value="ECO:0007669"/>
    <property type="project" value="InterPro"/>
</dbReference>
<sequence>MKSVFITLGLASLALAAPSKLASRQETAEQATDRLLFSSTMEEFQAARNAQNPSNLDWSSNGCTASPDNPFGFNFLQSCHRHDFGYRNYKAQNRFSDPNKLRIDDNFKVDMDAQCETEGGDFEVNACKGVATVYYEAVKAFGSKRSAEFLEKREAARKMAEEK</sequence>
<dbReference type="InterPro" id="IPR036444">
    <property type="entry name" value="PLipase_A2_dom_sf"/>
</dbReference>
<gene>
    <name evidence="2" type="ORF">BS50DRAFT_492002</name>
</gene>
<dbReference type="PANTHER" id="PTHR40787">
    <property type="entry name" value="SECRETED PROTEIN"/>
    <property type="match status" value="1"/>
</dbReference>
<feature type="signal peptide" evidence="1">
    <location>
        <begin position="1"/>
        <end position="16"/>
    </location>
</feature>
<reference evidence="2 3" key="1">
    <citation type="journal article" date="2018" name="Front. Microbiol.">
        <title>Genome-Wide Analysis of Corynespora cassiicola Leaf Fall Disease Putative Effectors.</title>
        <authorList>
            <person name="Lopez D."/>
            <person name="Ribeiro S."/>
            <person name="Label P."/>
            <person name="Fumanal B."/>
            <person name="Venisse J.S."/>
            <person name="Kohler A."/>
            <person name="de Oliveira R.R."/>
            <person name="Labutti K."/>
            <person name="Lipzen A."/>
            <person name="Lail K."/>
            <person name="Bauer D."/>
            <person name="Ohm R.A."/>
            <person name="Barry K.W."/>
            <person name="Spatafora J."/>
            <person name="Grigoriev I.V."/>
            <person name="Martin F.M."/>
            <person name="Pujade-Renaud V."/>
        </authorList>
    </citation>
    <scope>NUCLEOTIDE SEQUENCE [LARGE SCALE GENOMIC DNA]</scope>
    <source>
        <strain evidence="2 3">Philippines</strain>
    </source>
</reference>
<evidence type="ECO:0000256" key="1">
    <source>
        <dbReference type="SAM" id="SignalP"/>
    </source>
</evidence>
<keyword evidence="3" id="KW-1185">Reference proteome</keyword>
<dbReference type="Proteomes" id="UP000240883">
    <property type="component" value="Unassembled WGS sequence"/>
</dbReference>
<protein>
    <recommendedName>
        <fullName evidence="4">Secretory phospholipase A2</fullName>
    </recommendedName>
</protein>
<dbReference type="Pfam" id="PF09056">
    <property type="entry name" value="Phospholip_A2_3"/>
    <property type="match status" value="1"/>
</dbReference>
<dbReference type="PANTHER" id="PTHR40787:SF3">
    <property type="entry name" value="PROTEIN TRANSPORT PROTEIN SEC39"/>
    <property type="match status" value="1"/>
</dbReference>
<dbReference type="Gene3D" id="1.20.90.10">
    <property type="entry name" value="Phospholipase A2 domain"/>
    <property type="match status" value="1"/>
</dbReference>
<dbReference type="EMBL" id="KZ678134">
    <property type="protein sequence ID" value="PSN68253.1"/>
    <property type="molecule type" value="Genomic_DNA"/>
</dbReference>
<dbReference type="InterPro" id="IPR015141">
    <property type="entry name" value="PLipase_A2_prok/fun"/>
</dbReference>
<dbReference type="AlphaFoldDB" id="A0A2T2NS71"/>
<dbReference type="GO" id="GO:0004623">
    <property type="term" value="F:phospholipase A2 activity"/>
    <property type="evidence" value="ECO:0007669"/>
    <property type="project" value="InterPro"/>
</dbReference>